<reference evidence="2" key="1">
    <citation type="submission" date="2018-05" db="EMBL/GenBank/DDBJ databases">
        <authorList>
            <person name="Lanie J.A."/>
            <person name="Ng W.-L."/>
            <person name="Kazmierczak K.M."/>
            <person name="Andrzejewski T.M."/>
            <person name="Davidsen T.M."/>
            <person name="Wayne K.J."/>
            <person name="Tettelin H."/>
            <person name="Glass J.I."/>
            <person name="Rusch D."/>
            <person name="Podicherti R."/>
            <person name="Tsui H.-C.T."/>
            <person name="Winkler M.E."/>
        </authorList>
    </citation>
    <scope>NUCLEOTIDE SEQUENCE</scope>
</reference>
<sequence length="68" mass="7409">MGISLFLDIAFSPCSQPLDLPQLCCRYATINLTDNRLEHQYRVPSNVQAEPHGIQHGSMDIATGPGVA</sequence>
<proteinExistence type="predicted"/>
<name>A0A382M1B8_9ZZZZ</name>
<accession>A0A382M1B8</accession>
<gene>
    <name evidence="2" type="ORF">METZ01_LOCUS295527</name>
</gene>
<evidence type="ECO:0000256" key="1">
    <source>
        <dbReference type="SAM" id="MobiDB-lite"/>
    </source>
</evidence>
<feature type="non-terminal residue" evidence="2">
    <location>
        <position position="68"/>
    </location>
</feature>
<evidence type="ECO:0000313" key="2">
    <source>
        <dbReference type="EMBL" id="SVC42673.1"/>
    </source>
</evidence>
<organism evidence="2">
    <name type="scientific">marine metagenome</name>
    <dbReference type="NCBI Taxonomy" id="408172"/>
    <lineage>
        <taxon>unclassified sequences</taxon>
        <taxon>metagenomes</taxon>
        <taxon>ecological metagenomes</taxon>
    </lineage>
</organism>
<protein>
    <submittedName>
        <fullName evidence="2">Uncharacterized protein</fullName>
    </submittedName>
</protein>
<dbReference type="EMBL" id="UINC01090594">
    <property type="protein sequence ID" value="SVC42673.1"/>
    <property type="molecule type" value="Genomic_DNA"/>
</dbReference>
<feature type="region of interest" description="Disordered" evidence="1">
    <location>
        <begin position="46"/>
        <end position="68"/>
    </location>
</feature>
<dbReference type="AlphaFoldDB" id="A0A382M1B8"/>